<dbReference type="GeneID" id="25905956"/>
<dbReference type="OrthoDB" id="2020015at2759"/>
<evidence type="ECO:0000256" key="1">
    <source>
        <dbReference type="SAM" id="Phobius"/>
    </source>
</evidence>
<evidence type="ECO:0000313" key="2">
    <source>
        <dbReference type="EMBL" id="KNC82262.1"/>
    </source>
</evidence>
<dbReference type="InterPro" id="IPR022227">
    <property type="entry name" value="DUF3754"/>
</dbReference>
<gene>
    <name evidence="2" type="ORF">SARC_05452</name>
</gene>
<keyword evidence="3" id="KW-1185">Reference proteome</keyword>
<feature type="transmembrane region" description="Helical" evidence="1">
    <location>
        <begin position="207"/>
        <end position="231"/>
    </location>
</feature>
<keyword evidence="1" id="KW-0472">Membrane</keyword>
<proteinExistence type="predicted"/>
<reference evidence="2 3" key="1">
    <citation type="submission" date="2011-02" db="EMBL/GenBank/DDBJ databases">
        <title>The Genome Sequence of Sphaeroforma arctica JP610.</title>
        <authorList>
            <consortium name="The Broad Institute Genome Sequencing Platform"/>
            <person name="Russ C."/>
            <person name="Cuomo C."/>
            <person name="Young S.K."/>
            <person name="Zeng Q."/>
            <person name="Gargeya S."/>
            <person name="Alvarado L."/>
            <person name="Berlin A."/>
            <person name="Chapman S.B."/>
            <person name="Chen Z."/>
            <person name="Freedman E."/>
            <person name="Gellesch M."/>
            <person name="Goldberg J."/>
            <person name="Griggs A."/>
            <person name="Gujja S."/>
            <person name="Heilman E."/>
            <person name="Heiman D."/>
            <person name="Howarth C."/>
            <person name="Mehta T."/>
            <person name="Neiman D."/>
            <person name="Pearson M."/>
            <person name="Roberts A."/>
            <person name="Saif S."/>
            <person name="Shea T."/>
            <person name="Shenoy N."/>
            <person name="Sisk P."/>
            <person name="Stolte C."/>
            <person name="Sykes S."/>
            <person name="White J."/>
            <person name="Yandava C."/>
            <person name="Burger G."/>
            <person name="Gray M.W."/>
            <person name="Holland P.W.H."/>
            <person name="King N."/>
            <person name="Lang F.B.F."/>
            <person name="Roger A.J."/>
            <person name="Ruiz-Trillo I."/>
            <person name="Haas B."/>
            <person name="Nusbaum C."/>
            <person name="Birren B."/>
        </authorList>
    </citation>
    <scope>NUCLEOTIDE SEQUENCE [LARGE SCALE GENOMIC DNA]</scope>
    <source>
        <strain evidence="2 3">JP610</strain>
    </source>
</reference>
<keyword evidence="1" id="KW-0812">Transmembrane</keyword>
<dbReference type="EMBL" id="KQ241944">
    <property type="protein sequence ID" value="KNC82262.1"/>
    <property type="molecule type" value="Genomic_DNA"/>
</dbReference>
<evidence type="ECO:0000313" key="3">
    <source>
        <dbReference type="Proteomes" id="UP000054560"/>
    </source>
</evidence>
<protein>
    <submittedName>
        <fullName evidence="2">Uncharacterized protein</fullName>
    </submittedName>
</protein>
<dbReference type="Proteomes" id="UP000054560">
    <property type="component" value="Unassembled WGS sequence"/>
</dbReference>
<dbReference type="Pfam" id="PF12576">
    <property type="entry name" value="DUF3754"/>
    <property type="match status" value="1"/>
</dbReference>
<dbReference type="PANTHER" id="PTHR33645:SF11">
    <property type="entry name" value="AMINOPEPTIDASE (DUF3754)"/>
    <property type="match status" value="1"/>
</dbReference>
<feature type="transmembrane region" description="Helical" evidence="1">
    <location>
        <begin position="183"/>
        <end position="201"/>
    </location>
</feature>
<dbReference type="PANTHER" id="PTHR33645">
    <property type="entry name" value="AMINOPEPTIDASE (DUF3754)"/>
    <property type="match status" value="1"/>
</dbReference>
<name>A0A0L0FZJ9_9EUKA</name>
<keyword evidence="1" id="KW-1133">Transmembrane helix</keyword>
<sequence length="376" mass="42970">MRYNITREALLKDYSFFDPLTSDTMIKMHGLKGEALLAKEDIVLDRLNIILEKANFKMLTAHEACVDLATSANYKLKSDVQVDEAGYDPKILERFFRRHRTEFVYRADETDFFLVYYRGVGIAQQTDLFVVEKLELILDRIKFRIKEFVIGLIYKDKKKAQDKLDGLAVSTVKHSFEERRAHGVKVLAGFIIFIGIVHEFLNRYEFGFMEIGIMILVDVIVGMSIGIKYFVPTEKEKFAASPRAQLIQKRKEWREANPRPPPAEGEIMNKIERLRLDQLSLVPGDLLLPNTIQEPTFSEMIVIHREKGSKHIKISEYQDIPMADLELIYPLKKLLLNSTDLVFAVVTLIMGISALISGLTVGGWVLSVAVILLCIA</sequence>
<organism evidence="2 3">
    <name type="scientific">Sphaeroforma arctica JP610</name>
    <dbReference type="NCBI Taxonomy" id="667725"/>
    <lineage>
        <taxon>Eukaryota</taxon>
        <taxon>Ichthyosporea</taxon>
        <taxon>Ichthyophonida</taxon>
        <taxon>Sphaeroforma</taxon>
    </lineage>
</organism>
<accession>A0A0L0FZJ9</accession>
<feature type="transmembrane region" description="Helical" evidence="1">
    <location>
        <begin position="341"/>
        <end position="373"/>
    </location>
</feature>
<dbReference type="RefSeq" id="XP_014156164.1">
    <property type="nucleotide sequence ID" value="XM_014300689.1"/>
</dbReference>
<dbReference type="AlphaFoldDB" id="A0A0L0FZJ9"/>